<gene>
    <name evidence="1" type="ORF">S01H4_16276</name>
</gene>
<proteinExistence type="predicted"/>
<feature type="non-terminal residue" evidence="1">
    <location>
        <position position="1"/>
    </location>
</feature>
<evidence type="ECO:0000313" key="1">
    <source>
        <dbReference type="EMBL" id="GAG54277.1"/>
    </source>
</evidence>
<organism evidence="1">
    <name type="scientific">marine sediment metagenome</name>
    <dbReference type="NCBI Taxonomy" id="412755"/>
    <lineage>
        <taxon>unclassified sequences</taxon>
        <taxon>metagenomes</taxon>
        <taxon>ecological metagenomes</taxon>
    </lineage>
</organism>
<dbReference type="EMBL" id="BART01007131">
    <property type="protein sequence ID" value="GAG54277.1"/>
    <property type="molecule type" value="Genomic_DNA"/>
</dbReference>
<name>X0Z796_9ZZZZ</name>
<sequence length="40" mass="4907">CIQIKKETAKKLKEIQLARHETYNDIIIRLLKERKEKKKK</sequence>
<protein>
    <submittedName>
        <fullName evidence="1">Uncharacterized protein</fullName>
    </submittedName>
</protein>
<reference evidence="1" key="1">
    <citation type="journal article" date="2014" name="Front. Microbiol.">
        <title>High frequency of phylogenetically diverse reductive dehalogenase-homologous genes in deep subseafloor sedimentary metagenomes.</title>
        <authorList>
            <person name="Kawai M."/>
            <person name="Futagami T."/>
            <person name="Toyoda A."/>
            <person name="Takaki Y."/>
            <person name="Nishi S."/>
            <person name="Hori S."/>
            <person name="Arai W."/>
            <person name="Tsubouchi T."/>
            <person name="Morono Y."/>
            <person name="Uchiyama I."/>
            <person name="Ito T."/>
            <person name="Fujiyama A."/>
            <person name="Inagaki F."/>
            <person name="Takami H."/>
        </authorList>
    </citation>
    <scope>NUCLEOTIDE SEQUENCE</scope>
    <source>
        <strain evidence="1">Expedition CK06-06</strain>
    </source>
</reference>
<comment type="caution">
    <text evidence="1">The sequence shown here is derived from an EMBL/GenBank/DDBJ whole genome shotgun (WGS) entry which is preliminary data.</text>
</comment>
<accession>X0Z796</accession>
<dbReference type="AlphaFoldDB" id="X0Z796"/>